<accession>A0ABQ4E1C7</accession>
<evidence type="ECO:0000256" key="1">
    <source>
        <dbReference type="SAM" id="MobiDB-lite"/>
    </source>
</evidence>
<feature type="region of interest" description="Disordered" evidence="1">
    <location>
        <begin position="1"/>
        <end position="45"/>
    </location>
</feature>
<protein>
    <submittedName>
        <fullName evidence="2">Uncharacterized protein</fullName>
    </submittedName>
</protein>
<dbReference type="Proteomes" id="UP000646749">
    <property type="component" value="Unassembled WGS sequence"/>
</dbReference>
<proteinExistence type="predicted"/>
<comment type="caution">
    <text evidence="2">The sequence shown here is derived from an EMBL/GenBank/DDBJ whole genome shotgun (WGS) entry which is preliminary data.</text>
</comment>
<name>A0ABQ4E1C7_9ACTN</name>
<sequence length="83" mass="9088">MLAENPGRRHRDRPVRCGGRARREHRTGGGTGPVPPPSRPLPSESYGNYRYLELQLSVGAAFVPLHEPLNPKLVEALALNAPL</sequence>
<evidence type="ECO:0000313" key="3">
    <source>
        <dbReference type="Proteomes" id="UP000646749"/>
    </source>
</evidence>
<evidence type="ECO:0000313" key="2">
    <source>
        <dbReference type="EMBL" id="GIG88525.1"/>
    </source>
</evidence>
<keyword evidence="3" id="KW-1185">Reference proteome</keyword>
<organism evidence="2 3">
    <name type="scientific">Plantactinospora endophytica</name>
    <dbReference type="NCBI Taxonomy" id="673535"/>
    <lineage>
        <taxon>Bacteria</taxon>
        <taxon>Bacillati</taxon>
        <taxon>Actinomycetota</taxon>
        <taxon>Actinomycetes</taxon>
        <taxon>Micromonosporales</taxon>
        <taxon>Micromonosporaceae</taxon>
        <taxon>Plantactinospora</taxon>
    </lineage>
</organism>
<gene>
    <name evidence="2" type="ORF">Pen02_34610</name>
</gene>
<feature type="compositionally biased region" description="Basic residues" evidence="1">
    <location>
        <begin position="8"/>
        <end position="25"/>
    </location>
</feature>
<dbReference type="EMBL" id="BONW01000016">
    <property type="protein sequence ID" value="GIG88525.1"/>
    <property type="molecule type" value="Genomic_DNA"/>
</dbReference>
<reference evidence="2 3" key="1">
    <citation type="submission" date="2021-01" db="EMBL/GenBank/DDBJ databases">
        <title>Whole genome shotgun sequence of Plantactinospora endophytica NBRC 110450.</title>
        <authorList>
            <person name="Komaki H."/>
            <person name="Tamura T."/>
        </authorList>
    </citation>
    <scope>NUCLEOTIDE SEQUENCE [LARGE SCALE GENOMIC DNA]</scope>
    <source>
        <strain evidence="2 3">NBRC 110450</strain>
    </source>
</reference>